<gene>
    <name evidence="3" type="primary">LOC106753333</name>
</gene>
<dbReference type="SUPFAM" id="SSF56672">
    <property type="entry name" value="DNA/RNA polymerases"/>
    <property type="match status" value="1"/>
</dbReference>
<dbReference type="RefSeq" id="XP_014490623.1">
    <property type="nucleotide sequence ID" value="XM_014635137.1"/>
</dbReference>
<organism evidence="2 3">
    <name type="scientific">Vigna radiata var. radiata</name>
    <name type="common">Mung bean</name>
    <name type="synonym">Phaseolus aureus</name>
    <dbReference type="NCBI Taxonomy" id="3916"/>
    <lineage>
        <taxon>Eukaryota</taxon>
        <taxon>Viridiplantae</taxon>
        <taxon>Streptophyta</taxon>
        <taxon>Embryophyta</taxon>
        <taxon>Tracheophyta</taxon>
        <taxon>Spermatophyta</taxon>
        <taxon>Magnoliopsida</taxon>
        <taxon>eudicotyledons</taxon>
        <taxon>Gunneridae</taxon>
        <taxon>Pentapetalae</taxon>
        <taxon>rosids</taxon>
        <taxon>fabids</taxon>
        <taxon>Fabales</taxon>
        <taxon>Fabaceae</taxon>
        <taxon>Papilionoideae</taxon>
        <taxon>50 kb inversion clade</taxon>
        <taxon>NPAAA clade</taxon>
        <taxon>indigoferoid/millettioid clade</taxon>
        <taxon>Phaseoleae</taxon>
        <taxon>Vigna</taxon>
    </lineage>
</organism>
<dbReference type="STRING" id="3916.A0A1S3TA38"/>
<dbReference type="Proteomes" id="UP000087766">
    <property type="component" value="Chromosome 2"/>
</dbReference>
<sequence length="194" mass="21911">MVTRAKSGIFRPRHFADITTYQPSSLLYALVTTSTPKGFKSAAKHPGWLDAMHKELLALHSNNTWDLVPHPSNTNIVGAKWVFRTKYLSDGSIDKLKVRLVAQGFTQTPGLDYDHTFSPIVKAANVRVILTLAVMNNWPLHQLDVNNAFLNGHLTHPVYMEQPPGFVDPRYPNHVCRLRKALYGLKQAPLAWFQ</sequence>
<evidence type="ECO:0000313" key="3">
    <source>
        <dbReference type="RefSeq" id="XP_014490623.1"/>
    </source>
</evidence>
<dbReference type="InterPro" id="IPR013103">
    <property type="entry name" value="RVT_2"/>
</dbReference>
<dbReference type="GeneID" id="106753333"/>
<dbReference type="KEGG" id="vra:106753333"/>
<protein>
    <submittedName>
        <fullName evidence="3">Uncharacterized protein LOC106753333</fullName>
    </submittedName>
</protein>
<reference evidence="2" key="1">
    <citation type="journal article" date="2014" name="Nat. Commun.">
        <title>Genome sequence of mungbean and insights into evolution within Vigna species.</title>
        <authorList>
            <person name="Kang Y.J."/>
            <person name="Kim S.K."/>
            <person name="Kim M.Y."/>
            <person name="Lestari P."/>
            <person name="Kim K.H."/>
            <person name="Ha B.K."/>
            <person name="Jun T.H."/>
            <person name="Hwang W.J."/>
            <person name="Lee T."/>
            <person name="Lee J."/>
            <person name="Shim S."/>
            <person name="Yoon M.Y."/>
            <person name="Jang Y.E."/>
            <person name="Han K.S."/>
            <person name="Taeprayoon P."/>
            <person name="Yoon N."/>
            <person name="Somta P."/>
            <person name="Tanya P."/>
            <person name="Kim K.S."/>
            <person name="Gwag J.G."/>
            <person name="Moon J.K."/>
            <person name="Lee Y.H."/>
            <person name="Park B.S."/>
            <person name="Bombarely A."/>
            <person name="Doyle J.J."/>
            <person name="Jackson S.A."/>
            <person name="Schafleitner R."/>
            <person name="Srinives P."/>
            <person name="Varshney R.K."/>
            <person name="Lee S.H."/>
        </authorList>
    </citation>
    <scope>NUCLEOTIDE SEQUENCE [LARGE SCALE GENOMIC DNA]</scope>
    <source>
        <strain evidence="2">cv. VC1973A</strain>
    </source>
</reference>
<evidence type="ECO:0000259" key="1">
    <source>
        <dbReference type="Pfam" id="PF07727"/>
    </source>
</evidence>
<dbReference type="OrthoDB" id="7473114at2759"/>
<evidence type="ECO:0000313" key="2">
    <source>
        <dbReference type="Proteomes" id="UP000087766"/>
    </source>
</evidence>
<feature type="domain" description="Reverse transcriptase Ty1/copia-type" evidence="1">
    <location>
        <begin position="62"/>
        <end position="194"/>
    </location>
</feature>
<proteinExistence type="predicted"/>
<name>A0A1S3TA38_VIGRR</name>
<dbReference type="InterPro" id="IPR043502">
    <property type="entry name" value="DNA/RNA_pol_sf"/>
</dbReference>
<keyword evidence="2" id="KW-1185">Reference proteome</keyword>
<dbReference type="Pfam" id="PF07727">
    <property type="entry name" value="RVT_2"/>
    <property type="match status" value="1"/>
</dbReference>
<reference evidence="3" key="2">
    <citation type="submission" date="2025-08" db="UniProtKB">
        <authorList>
            <consortium name="RefSeq"/>
        </authorList>
    </citation>
    <scope>IDENTIFICATION</scope>
    <source>
        <tissue evidence="3">Leaf</tissue>
    </source>
</reference>
<dbReference type="AlphaFoldDB" id="A0A1S3TA38"/>
<accession>A0A1S3TA38</accession>